<evidence type="ECO:0000313" key="3">
    <source>
        <dbReference type="Proteomes" id="UP000077875"/>
    </source>
</evidence>
<dbReference type="EMBL" id="CP015243">
    <property type="protein sequence ID" value="ANF56137.1"/>
    <property type="molecule type" value="Genomic_DNA"/>
</dbReference>
<accession>A0A172YA95</accession>
<dbReference type="PROSITE" id="PS51257">
    <property type="entry name" value="PROKAR_LIPOPROTEIN"/>
    <property type="match status" value="1"/>
</dbReference>
<name>A0A172YA95_9GAMM</name>
<feature type="signal peptide" evidence="1">
    <location>
        <begin position="1"/>
        <end position="18"/>
    </location>
</feature>
<evidence type="ECO:0000313" key="2">
    <source>
        <dbReference type="EMBL" id="ANF56137.1"/>
    </source>
</evidence>
<organism evidence="2 3">
    <name type="scientific">Halotalea alkalilenta</name>
    <dbReference type="NCBI Taxonomy" id="376489"/>
    <lineage>
        <taxon>Bacteria</taxon>
        <taxon>Pseudomonadati</taxon>
        <taxon>Pseudomonadota</taxon>
        <taxon>Gammaproteobacteria</taxon>
        <taxon>Oceanospirillales</taxon>
        <taxon>Halomonadaceae</taxon>
        <taxon>Halotalea</taxon>
    </lineage>
</organism>
<evidence type="ECO:0000256" key="1">
    <source>
        <dbReference type="SAM" id="SignalP"/>
    </source>
</evidence>
<keyword evidence="1" id="KW-0732">Signal</keyword>
<dbReference type="KEGG" id="haa:A5892_00545"/>
<evidence type="ECO:0008006" key="4">
    <source>
        <dbReference type="Google" id="ProtNLM"/>
    </source>
</evidence>
<gene>
    <name evidence="2" type="ORF">A5892_00545</name>
</gene>
<protein>
    <recommendedName>
        <fullName evidence="4">Carboxypeptidase regulatory-like domain-containing protein</fullName>
    </recommendedName>
</protein>
<sequence length="168" mass="18110">MQRSLSLALLCASFSLLAGCQGLLPSEAPSTQRAPFPEAEYAKLARSGSSTIAGQVSVDLGQGRVVPGAGVDVLAAPVTSYSREAYEALRAGRPIAPADPRAQEYTRRTLADDHGNFRFEHLAAGSYYLISRLEWATEENGQQRRHRQPVQREVKVGEGAVSNVMLSP</sequence>
<proteinExistence type="predicted"/>
<dbReference type="STRING" id="376489.A5892_00545"/>
<feature type="chain" id="PRO_5008004513" description="Carboxypeptidase regulatory-like domain-containing protein" evidence="1">
    <location>
        <begin position="19"/>
        <end position="168"/>
    </location>
</feature>
<dbReference type="RefSeq" id="WP_064121131.1">
    <property type="nucleotide sequence ID" value="NZ_CP015243.1"/>
</dbReference>
<dbReference type="SUPFAM" id="SSF117074">
    <property type="entry name" value="Hypothetical protein PA1324"/>
    <property type="match status" value="1"/>
</dbReference>
<dbReference type="AlphaFoldDB" id="A0A172YA95"/>
<reference evidence="2 3" key="1">
    <citation type="submission" date="2016-04" db="EMBL/GenBank/DDBJ databases">
        <title>Complete Genome Sequence of Halotalea alkalilenta IHB B 13600.</title>
        <authorList>
            <person name="Swarnkar M.K."/>
            <person name="Sharma A."/>
            <person name="Kaushal K."/>
            <person name="Soni R."/>
            <person name="Rana S."/>
            <person name="Singh A.K."/>
            <person name="Gulati A."/>
        </authorList>
    </citation>
    <scope>NUCLEOTIDE SEQUENCE [LARGE SCALE GENOMIC DNA]</scope>
    <source>
        <strain evidence="2 3">IHB B 13600</strain>
    </source>
</reference>
<dbReference type="Proteomes" id="UP000077875">
    <property type="component" value="Chromosome"/>
</dbReference>
<keyword evidence="3" id="KW-1185">Reference proteome</keyword>